<evidence type="ECO:0000313" key="7">
    <source>
        <dbReference type="EMBL" id="CAG5131854.1"/>
    </source>
</evidence>
<dbReference type="OrthoDB" id="10544199at2759"/>
<protein>
    <submittedName>
        <fullName evidence="7">Uncharacterized protein</fullName>
    </submittedName>
</protein>
<organism evidence="7 8">
    <name type="scientific">Candidula unifasciata</name>
    <dbReference type="NCBI Taxonomy" id="100452"/>
    <lineage>
        <taxon>Eukaryota</taxon>
        <taxon>Metazoa</taxon>
        <taxon>Spiralia</taxon>
        <taxon>Lophotrochozoa</taxon>
        <taxon>Mollusca</taxon>
        <taxon>Gastropoda</taxon>
        <taxon>Heterobranchia</taxon>
        <taxon>Euthyneura</taxon>
        <taxon>Panpulmonata</taxon>
        <taxon>Eupulmonata</taxon>
        <taxon>Stylommatophora</taxon>
        <taxon>Helicina</taxon>
        <taxon>Helicoidea</taxon>
        <taxon>Geomitridae</taxon>
        <taxon>Candidula</taxon>
    </lineage>
</organism>
<evidence type="ECO:0000256" key="4">
    <source>
        <dbReference type="ARBA" id="ARBA00023136"/>
    </source>
</evidence>
<keyword evidence="4 6" id="KW-0472">Membrane</keyword>
<keyword evidence="3 6" id="KW-1133">Transmembrane helix</keyword>
<gene>
    <name evidence="7" type="ORF">CUNI_LOCUS17412</name>
</gene>
<keyword evidence="2 6" id="KW-0812">Transmembrane</keyword>
<keyword evidence="8" id="KW-1185">Reference proteome</keyword>
<evidence type="ECO:0000256" key="1">
    <source>
        <dbReference type="ARBA" id="ARBA00004141"/>
    </source>
</evidence>
<name>A0A8S3ZQI5_9EUPU</name>
<feature type="non-terminal residue" evidence="7">
    <location>
        <position position="123"/>
    </location>
</feature>
<dbReference type="InterPro" id="IPR029020">
    <property type="entry name" value="Ammonium/urea_transptr"/>
</dbReference>
<feature type="region of interest" description="Disordered" evidence="5">
    <location>
        <begin position="1"/>
        <end position="23"/>
    </location>
</feature>
<dbReference type="GO" id="GO:0016020">
    <property type="term" value="C:membrane"/>
    <property type="evidence" value="ECO:0007669"/>
    <property type="project" value="UniProtKB-SubCell"/>
</dbReference>
<comment type="subcellular location">
    <subcellularLocation>
        <location evidence="1">Membrane</location>
        <topology evidence="1">Multi-pass membrane protein</topology>
    </subcellularLocation>
</comment>
<reference evidence="7" key="1">
    <citation type="submission" date="2021-04" db="EMBL/GenBank/DDBJ databases">
        <authorList>
            <consortium name="Molecular Ecology Group"/>
        </authorList>
    </citation>
    <scope>NUCLEOTIDE SEQUENCE</scope>
</reference>
<comment type="caution">
    <text evidence="7">The sequence shown here is derived from an EMBL/GenBank/DDBJ whole genome shotgun (WGS) entry which is preliminary data.</text>
</comment>
<dbReference type="AlphaFoldDB" id="A0A8S3ZQI5"/>
<proteinExistence type="predicted"/>
<evidence type="ECO:0000256" key="2">
    <source>
        <dbReference type="ARBA" id="ARBA00022692"/>
    </source>
</evidence>
<evidence type="ECO:0000256" key="3">
    <source>
        <dbReference type="ARBA" id="ARBA00022989"/>
    </source>
</evidence>
<evidence type="ECO:0000256" key="6">
    <source>
        <dbReference type="SAM" id="Phobius"/>
    </source>
</evidence>
<accession>A0A8S3ZQI5</accession>
<sequence length="123" mass="13265">LYRQFPAMAPNASSPDWPELEGEVEFQPGKGRSAGVQSSFQLIALAVTSAMAVVSGLIVGVILKWCTFLGQPVGDRLFEDSPLWTLSELEKQKSSASRMEGSRAPLLGSLGRGDIRLQELKSS</sequence>
<feature type="transmembrane region" description="Helical" evidence="6">
    <location>
        <begin position="42"/>
        <end position="63"/>
    </location>
</feature>
<evidence type="ECO:0000256" key="5">
    <source>
        <dbReference type="SAM" id="MobiDB-lite"/>
    </source>
</evidence>
<dbReference type="Proteomes" id="UP000678393">
    <property type="component" value="Unassembled WGS sequence"/>
</dbReference>
<evidence type="ECO:0000313" key="8">
    <source>
        <dbReference type="Proteomes" id="UP000678393"/>
    </source>
</evidence>
<dbReference type="EMBL" id="CAJHNH020004891">
    <property type="protein sequence ID" value="CAG5131854.1"/>
    <property type="molecule type" value="Genomic_DNA"/>
</dbReference>
<dbReference type="Gene3D" id="1.10.3430.10">
    <property type="entry name" value="Ammonium transporter AmtB like domains"/>
    <property type="match status" value="1"/>
</dbReference>